<dbReference type="EMBL" id="JBFAUK010000024">
    <property type="protein sequence ID" value="MEV5509846.1"/>
    <property type="molecule type" value="Genomic_DNA"/>
</dbReference>
<sequence>MEPILVTGGTGTLGRQLVDQLAARGRTVRVLSRRPRPGRTAEGVEWFTGDLLTGEGLDPALADGAVVIHCASNPARPRQDIETTGRLTEAARRAGTPHLLHVSIVGIDLVPMPYYRAKLRAEGIVADSGVPFTIQRATQFHELIRTVAQKLTRGPVGLAPGVVTQPVAAGEVAERLAVLAERGPAGRVPDLGGPETGTLAEFFRATLEAEGRRRPLLPLRIPGRFGRALRQGHLTTREPDTGHLTFREFLAASGSGR</sequence>
<organism evidence="2 3">
    <name type="scientific">Streptomyces orinoci</name>
    <name type="common">Streptoverticillium orinoci</name>
    <dbReference type="NCBI Taxonomy" id="67339"/>
    <lineage>
        <taxon>Bacteria</taxon>
        <taxon>Bacillati</taxon>
        <taxon>Actinomycetota</taxon>
        <taxon>Actinomycetes</taxon>
        <taxon>Kitasatosporales</taxon>
        <taxon>Streptomycetaceae</taxon>
        <taxon>Streptomyces</taxon>
    </lineage>
</organism>
<evidence type="ECO:0000313" key="3">
    <source>
        <dbReference type="Proteomes" id="UP001552594"/>
    </source>
</evidence>
<gene>
    <name evidence="2" type="ORF">AB0L16_25975</name>
</gene>
<proteinExistence type="predicted"/>
<dbReference type="PANTHER" id="PTHR12126:SF11">
    <property type="entry name" value="NADH DEHYDROGENASE [UBIQUINONE] 1 ALPHA SUBCOMPLEX SUBUNIT 9, MITOCHONDRIAL"/>
    <property type="match status" value="1"/>
</dbReference>
<dbReference type="SUPFAM" id="SSF51735">
    <property type="entry name" value="NAD(P)-binding Rossmann-fold domains"/>
    <property type="match status" value="1"/>
</dbReference>
<feature type="domain" description="NAD(P)-binding" evidence="1">
    <location>
        <begin position="8"/>
        <end position="142"/>
    </location>
</feature>
<dbReference type="InterPro" id="IPR051207">
    <property type="entry name" value="ComplexI_NDUFA9_subunit"/>
</dbReference>
<evidence type="ECO:0000259" key="1">
    <source>
        <dbReference type="Pfam" id="PF13460"/>
    </source>
</evidence>
<name>A0ABV3K3W2_STRON</name>
<evidence type="ECO:0000313" key="2">
    <source>
        <dbReference type="EMBL" id="MEV5509846.1"/>
    </source>
</evidence>
<dbReference type="Proteomes" id="UP001552594">
    <property type="component" value="Unassembled WGS sequence"/>
</dbReference>
<dbReference type="Pfam" id="PF13460">
    <property type="entry name" value="NAD_binding_10"/>
    <property type="match status" value="1"/>
</dbReference>
<dbReference type="InterPro" id="IPR016040">
    <property type="entry name" value="NAD(P)-bd_dom"/>
</dbReference>
<dbReference type="InterPro" id="IPR036291">
    <property type="entry name" value="NAD(P)-bd_dom_sf"/>
</dbReference>
<dbReference type="Gene3D" id="3.40.50.720">
    <property type="entry name" value="NAD(P)-binding Rossmann-like Domain"/>
    <property type="match status" value="1"/>
</dbReference>
<keyword evidence="3" id="KW-1185">Reference proteome</keyword>
<reference evidence="2 3" key="1">
    <citation type="submission" date="2024-06" db="EMBL/GenBank/DDBJ databases">
        <title>The Natural Products Discovery Center: Release of the First 8490 Sequenced Strains for Exploring Actinobacteria Biosynthetic Diversity.</title>
        <authorList>
            <person name="Kalkreuter E."/>
            <person name="Kautsar S.A."/>
            <person name="Yang D."/>
            <person name="Bader C.D."/>
            <person name="Teijaro C.N."/>
            <person name="Fluegel L."/>
            <person name="Davis C.M."/>
            <person name="Simpson J.R."/>
            <person name="Lauterbach L."/>
            <person name="Steele A.D."/>
            <person name="Gui C."/>
            <person name="Meng S."/>
            <person name="Li G."/>
            <person name="Viehrig K."/>
            <person name="Ye F."/>
            <person name="Su P."/>
            <person name="Kiefer A.F."/>
            <person name="Nichols A."/>
            <person name="Cepeda A.J."/>
            <person name="Yan W."/>
            <person name="Fan B."/>
            <person name="Jiang Y."/>
            <person name="Adhikari A."/>
            <person name="Zheng C.-J."/>
            <person name="Schuster L."/>
            <person name="Cowan T.M."/>
            <person name="Smanski M.J."/>
            <person name="Chevrette M.G."/>
            <person name="De Carvalho L.P.S."/>
            <person name="Shen B."/>
        </authorList>
    </citation>
    <scope>NUCLEOTIDE SEQUENCE [LARGE SCALE GENOMIC DNA]</scope>
    <source>
        <strain evidence="2 3">NPDC052347</strain>
    </source>
</reference>
<comment type="caution">
    <text evidence="2">The sequence shown here is derived from an EMBL/GenBank/DDBJ whole genome shotgun (WGS) entry which is preliminary data.</text>
</comment>
<protein>
    <submittedName>
        <fullName evidence="2">NAD(P)H-binding protein</fullName>
    </submittedName>
</protein>
<dbReference type="RefSeq" id="WP_109281777.1">
    <property type="nucleotide sequence ID" value="NZ_JBFAUK010000024.1"/>
</dbReference>
<accession>A0ABV3K3W2</accession>
<dbReference type="PANTHER" id="PTHR12126">
    <property type="entry name" value="NADH-UBIQUINONE OXIDOREDUCTASE 39 KDA SUBUNIT-RELATED"/>
    <property type="match status" value="1"/>
</dbReference>